<evidence type="ECO:0000313" key="11">
    <source>
        <dbReference type="Proteomes" id="UP001459277"/>
    </source>
</evidence>
<dbReference type="Pfam" id="PF16900">
    <property type="entry name" value="REPA_OB_2"/>
    <property type="match status" value="1"/>
</dbReference>
<dbReference type="InterPro" id="IPR031657">
    <property type="entry name" value="REPA_OB_2"/>
</dbReference>
<reference evidence="10 11" key="1">
    <citation type="submission" date="2024-01" db="EMBL/GenBank/DDBJ databases">
        <title>A telomere-to-telomere, gap-free genome of sweet tea (Lithocarpus litseifolius).</title>
        <authorList>
            <person name="Zhou J."/>
        </authorList>
    </citation>
    <scope>NUCLEOTIDE SEQUENCE [LARGE SCALE GENOMIC DNA]</scope>
    <source>
        <strain evidence="10">Zhou-2022a</strain>
        <tissue evidence="10">Leaf</tissue>
    </source>
</reference>
<evidence type="ECO:0000313" key="10">
    <source>
        <dbReference type="EMBL" id="KAL0010842.1"/>
    </source>
</evidence>
<comment type="caution">
    <text evidence="10">The sequence shown here is derived from an EMBL/GenBank/DDBJ whole genome shotgun (WGS) entry which is preliminary data.</text>
</comment>
<dbReference type="Pfam" id="PF02721">
    <property type="entry name" value="DUF223"/>
    <property type="match status" value="1"/>
</dbReference>
<proteinExistence type="inferred from homology"/>
<dbReference type="AlphaFoldDB" id="A0AAW2DJX9"/>
<dbReference type="GO" id="GO:0003677">
    <property type="term" value="F:DNA binding"/>
    <property type="evidence" value="ECO:0007669"/>
    <property type="project" value="UniProtKB-KW"/>
</dbReference>
<dbReference type="InterPro" id="IPR003871">
    <property type="entry name" value="RFA1B/D_OB_1st"/>
</dbReference>
<sequence length="504" mass="58350">MEYITLKQISKDKDNFNVKVRVLRMWDAINIANNHDLISLDMILVDKEGSLIHASIRKNLAQSYRPQLNEGSIYTITNFLVEENKGNYRPIHNKFKIFFNSKTSVSKFSGFDLSIPQSQFEFADYGTIASRCYDTTYLTDVIGILDYIGAIDEIKTRSHPTKMRNIQLLLEENKSVQTTLWGNTTQQIDDDFYKTNKGPFIVIVTSTIVKTFRGDYQLSSTFATKLYVNLDIPEVAKIRNRLNSTMDIYIKEILPKGLLKVQDGELALHNKKTIAEIKDLEWNSETKDLLVTCNANIINIYNKYGWYYVACLICKTKVKQVEGVLWCERCKNEPKFAVPSYRIQVQVQDETDSATFTLFDKGAEKIISKTAKELAEMQEETLKLDENILPKEIQKIIGNEYLFQLHLDEYNLKYGKENYTVSKILETEISHEHNGSREVEEYQAIKAYLLRFDTMEENVRKSRKDKYTSSQKIEIGETSVERPEFAAPITTEDGRPGHKRRKKN</sequence>
<comment type="similarity">
    <text evidence="1">Belongs to the replication factor A protein 1 family.</text>
</comment>
<dbReference type="InterPro" id="IPR047192">
    <property type="entry name" value="Euk_RPA1_DBD_C"/>
</dbReference>
<evidence type="ECO:0000256" key="6">
    <source>
        <dbReference type="SAM" id="MobiDB-lite"/>
    </source>
</evidence>
<dbReference type="CDD" id="cd04476">
    <property type="entry name" value="RPA1_DBD_C"/>
    <property type="match status" value="1"/>
</dbReference>
<feature type="domain" description="Replication protein A OB" evidence="9">
    <location>
        <begin position="137"/>
        <end position="229"/>
    </location>
</feature>
<evidence type="ECO:0000259" key="8">
    <source>
        <dbReference type="Pfam" id="PF08646"/>
    </source>
</evidence>
<protein>
    <recommendedName>
        <fullName evidence="12">Replication factor A C-terminal domain-containing protein</fullName>
    </recommendedName>
</protein>
<dbReference type="Proteomes" id="UP001459277">
    <property type="component" value="Unassembled WGS sequence"/>
</dbReference>
<dbReference type="Pfam" id="PF08646">
    <property type="entry name" value="Rep_fac-A_C"/>
    <property type="match status" value="1"/>
</dbReference>
<evidence type="ECO:0008006" key="12">
    <source>
        <dbReference type="Google" id="ProtNLM"/>
    </source>
</evidence>
<dbReference type="SUPFAM" id="SSF50249">
    <property type="entry name" value="Nucleic acid-binding proteins"/>
    <property type="match status" value="3"/>
</dbReference>
<evidence type="ECO:0000256" key="4">
    <source>
        <dbReference type="ARBA" id="ARBA00022833"/>
    </source>
</evidence>
<name>A0AAW2DJX9_9ROSI</name>
<dbReference type="PANTHER" id="PTHR47165">
    <property type="entry name" value="OS03G0429900 PROTEIN"/>
    <property type="match status" value="1"/>
</dbReference>
<gene>
    <name evidence="10" type="ORF">SO802_005950</name>
</gene>
<feature type="domain" description="Replication factor A C-terminal" evidence="8">
    <location>
        <begin position="292"/>
        <end position="433"/>
    </location>
</feature>
<dbReference type="Gene3D" id="2.40.50.140">
    <property type="entry name" value="Nucleic acid-binding proteins"/>
    <property type="match status" value="3"/>
</dbReference>
<evidence type="ECO:0000259" key="7">
    <source>
        <dbReference type="Pfam" id="PF02721"/>
    </source>
</evidence>
<dbReference type="CDD" id="cd04481">
    <property type="entry name" value="RPA1_DBD_B_like"/>
    <property type="match status" value="1"/>
</dbReference>
<evidence type="ECO:0000256" key="2">
    <source>
        <dbReference type="ARBA" id="ARBA00022723"/>
    </source>
</evidence>
<keyword evidence="4" id="KW-0862">Zinc</keyword>
<evidence type="ECO:0000256" key="3">
    <source>
        <dbReference type="ARBA" id="ARBA00022771"/>
    </source>
</evidence>
<keyword evidence="3" id="KW-0863">Zinc-finger</keyword>
<feature type="domain" description="Replication protein A 70 kDa DNA-binding subunit B/D first OB fold" evidence="7">
    <location>
        <begin position="3"/>
        <end position="107"/>
    </location>
</feature>
<feature type="region of interest" description="Disordered" evidence="6">
    <location>
        <begin position="460"/>
        <end position="504"/>
    </location>
</feature>
<organism evidence="10 11">
    <name type="scientific">Lithocarpus litseifolius</name>
    <dbReference type="NCBI Taxonomy" id="425828"/>
    <lineage>
        <taxon>Eukaryota</taxon>
        <taxon>Viridiplantae</taxon>
        <taxon>Streptophyta</taxon>
        <taxon>Embryophyta</taxon>
        <taxon>Tracheophyta</taxon>
        <taxon>Spermatophyta</taxon>
        <taxon>Magnoliopsida</taxon>
        <taxon>eudicotyledons</taxon>
        <taxon>Gunneridae</taxon>
        <taxon>Pentapetalae</taxon>
        <taxon>rosids</taxon>
        <taxon>fabids</taxon>
        <taxon>Fagales</taxon>
        <taxon>Fagaceae</taxon>
        <taxon>Lithocarpus</taxon>
    </lineage>
</organism>
<accession>A0AAW2DJX9</accession>
<keyword evidence="2" id="KW-0479">Metal-binding</keyword>
<dbReference type="GO" id="GO:0008270">
    <property type="term" value="F:zinc ion binding"/>
    <property type="evidence" value="ECO:0007669"/>
    <property type="project" value="UniProtKB-KW"/>
</dbReference>
<keyword evidence="11" id="KW-1185">Reference proteome</keyword>
<dbReference type="EMBL" id="JAZDWU010000002">
    <property type="protein sequence ID" value="KAL0010842.1"/>
    <property type="molecule type" value="Genomic_DNA"/>
</dbReference>
<dbReference type="InterPro" id="IPR013955">
    <property type="entry name" value="Rep_factor-A_C"/>
</dbReference>
<dbReference type="InterPro" id="IPR012340">
    <property type="entry name" value="NA-bd_OB-fold"/>
</dbReference>
<keyword evidence="5" id="KW-0238">DNA-binding</keyword>
<evidence type="ECO:0000259" key="9">
    <source>
        <dbReference type="Pfam" id="PF16900"/>
    </source>
</evidence>
<evidence type="ECO:0000256" key="1">
    <source>
        <dbReference type="ARBA" id="ARBA00005690"/>
    </source>
</evidence>
<dbReference type="CDD" id="cd04480">
    <property type="entry name" value="RPA1_DBD_A_like"/>
    <property type="match status" value="1"/>
</dbReference>
<evidence type="ECO:0000256" key="5">
    <source>
        <dbReference type="ARBA" id="ARBA00023125"/>
    </source>
</evidence>
<dbReference type="PANTHER" id="PTHR47165:SF4">
    <property type="entry name" value="OS03G0429900 PROTEIN"/>
    <property type="match status" value="1"/>
</dbReference>